<dbReference type="SUPFAM" id="SSF46785">
    <property type="entry name" value="Winged helix' DNA-binding domain"/>
    <property type="match status" value="1"/>
</dbReference>
<feature type="domain" description="HTH arsR-type" evidence="1">
    <location>
        <begin position="10"/>
        <end position="85"/>
    </location>
</feature>
<keyword evidence="3" id="KW-1185">Reference proteome</keyword>
<dbReference type="GO" id="GO:0003700">
    <property type="term" value="F:DNA-binding transcription factor activity"/>
    <property type="evidence" value="ECO:0007669"/>
    <property type="project" value="InterPro"/>
</dbReference>
<dbReference type="InterPro" id="IPR036388">
    <property type="entry name" value="WH-like_DNA-bd_sf"/>
</dbReference>
<proteinExistence type="predicted"/>
<dbReference type="Gene3D" id="1.10.10.10">
    <property type="entry name" value="Winged helix-like DNA-binding domain superfamily/Winged helix DNA-binding domain"/>
    <property type="match status" value="1"/>
</dbReference>
<dbReference type="SMART" id="SM00418">
    <property type="entry name" value="HTH_ARSR"/>
    <property type="match status" value="1"/>
</dbReference>
<accession>A0A066Z330</accession>
<comment type="caution">
    <text evidence="2">The sequence shown here is derived from an EMBL/GenBank/DDBJ whole genome shotgun (WGS) entry which is preliminary data.</text>
</comment>
<dbReference type="Proteomes" id="UP000027178">
    <property type="component" value="Unassembled WGS sequence"/>
</dbReference>
<dbReference type="InterPro" id="IPR011991">
    <property type="entry name" value="ArsR-like_HTH"/>
</dbReference>
<evidence type="ECO:0000313" key="3">
    <source>
        <dbReference type="Proteomes" id="UP000027178"/>
    </source>
</evidence>
<evidence type="ECO:0000313" key="2">
    <source>
        <dbReference type="EMBL" id="KDN84731.1"/>
    </source>
</evidence>
<dbReference type="PATRIC" id="fig|1348663.4.peg.3372"/>
<dbReference type="EMBL" id="JNBY01000090">
    <property type="protein sequence ID" value="KDN84731.1"/>
    <property type="molecule type" value="Genomic_DNA"/>
</dbReference>
<reference evidence="2 3" key="1">
    <citation type="submission" date="2014-05" db="EMBL/GenBank/DDBJ databases">
        <title>Draft Genome Sequence of Kitasatospora cheerisanensis KCTC 2395.</title>
        <authorList>
            <person name="Nam D.H."/>
        </authorList>
    </citation>
    <scope>NUCLEOTIDE SEQUENCE [LARGE SCALE GENOMIC DNA]</scope>
    <source>
        <strain evidence="2 3">KCTC 2395</strain>
    </source>
</reference>
<protein>
    <submittedName>
        <fullName evidence="2">Putative ArsR family transcriptional regulator</fullName>
    </submittedName>
</protein>
<dbReference type="CDD" id="cd00090">
    <property type="entry name" value="HTH_ARSR"/>
    <property type="match status" value="1"/>
</dbReference>
<dbReference type="HOGENOM" id="CLU_1393718_0_0_11"/>
<dbReference type="Pfam" id="PF12840">
    <property type="entry name" value="HTH_20"/>
    <property type="match status" value="1"/>
</dbReference>
<name>A0A066Z330_9ACTN</name>
<dbReference type="eggNOG" id="COG0640">
    <property type="taxonomic scope" value="Bacteria"/>
</dbReference>
<dbReference type="InterPro" id="IPR001845">
    <property type="entry name" value="HTH_ArsR_DNA-bd_dom"/>
</dbReference>
<sequence>MKEREVTDVATLKALADPLRLAVLGALMKRDPEPMSVKEIAADLDEAPTKLYRHVKQLEQTGLVFVAETRLVSGIVESRYRSAQQSLRLSPQVYAEGEQPPAALGAMLAAMDLVRADFQRNFLAGRIDLTPASQGNLRPSKFAHTTTRLTPERLRKLRARLDEVLDELFAEEESTGPDTVEVTLFALMYAVQPAPQQPAED</sequence>
<dbReference type="AlphaFoldDB" id="A0A066Z330"/>
<evidence type="ECO:0000259" key="1">
    <source>
        <dbReference type="SMART" id="SM00418"/>
    </source>
</evidence>
<gene>
    <name evidence="2" type="ORF">KCH_35040</name>
</gene>
<organism evidence="2 3">
    <name type="scientific">Kitasatospora cheerisanensis KCTC 2395</name>
    <dbReference type="NCBI Taxonomy" id="1348663"/>
    <lineage>
        <taxon>Bacteria</taxon>
        <taxon>Bacillati</taxon>
        <taxon>Actinomycetota</taxon>
        <taxon>Actinomycetes</taxon>
        <taxon>Kitasatosporales</taxon>
        <taxon>Streptomycetaceae</taxon>
        <taxon>Kitasatospora</taxon>
    </lineage>
</organism>
<dbReference type="InterPro" id="IPR036390">
    <property type="entry name" value="WH_DNA-bd_sf"/>
</dbReference>